<evidence type="ECO:0000256" key="3">
    <source>
        <dbReference type="ARBA" id="ARBA00022692"/>
    </source>
</evidence>
<evidence type="ECO:0000256" key="5">
    <source>
        <dbReference type="ARBA" id="ARBA00023136"/>
    </source>
</evidence>
<dbReference type="InterPro" id="IPR051423">
    <property type="entry name" value="CD225/Dispanin"/>
</dbReference>
<gene>
    <name evidence="7" type="ORF">JRQ81_011639</name>
</gene>
<keyword evidence="5 6" id="KW-0472">Membrane</keyword>
<protein>
    <submittedName>
        <fullName evidence="7">Uncharacterized protein</fullName>
    </submittedName>
</protein>
<proteinExistence type="inferred from homology"/>
<evidence type="ECO:0000256" key="6">
    <source>
        <dbReference type="SAM" id="Phobius"/>
    </source>
</evidence>
<feature type="transmembrane region" description="Helical" evidence="6">
    <location>
        <begin position="123"/>
        <end position="149"/>
    </location>
</feature>
<name>A0A9Q0X6K3_9SAUR</name>
<comment type="similarity">
    <text evidence="2">Belongs to the CD225/Dispanin family.</text>
</comment>
<dbReference type="AlphaFoldDB" id="A0A9Q0X6K3"/>
<dbReference type="InterPro" id="IPR007593">
    <property type="entry name" value="CD225/Dispanin_fam"/>
</dbReference>
<dbReference type="PANTHER" id="PTHR14948:SF46">
    <property type="entry name" value="DISPANIN SUBFAMILY A MEMBER 2B-LIKE-RELATED"/>
    <property type="match status" value="1"/>
</dbReference>
<dbReference type="Pfam" id="PF04505">
    <property type="entry name" value="CD225"/>
    <property type="match status" value="1"/>
</dbReference>
<dbReference type="GO" id="GO:0016020">
    <property type="term" value="C:membrane"/>
    <property type="evidence" value="ECO:0007669"/>
    <property type="project" value="UniProtKB-SubCell"/>
</dbReference>
<dbReference type="OrthoDB" id="6083617at2759"/>
<comment type="subcellular location">
    <subcellularLocation>
        <location evidence="1">Membrane</location>
    </subcellularLocation>
</comment>
<dbReference type="PANTHER" id="PTHR14948">
    <property type="entry name" value="NG5"/>
    <property type="match status" value="1"/>
</dbReference>
<evidence type="ECO:0000256" key="4">
    <source>
        <dbReference type="ARBA" id="ARBA00022989"/>
    </source>
</evidence>
<evidence type="ECO:0000313" key="7">
    <source>
        <dbReference type="EMBL" id="KAJ7304114.1"/>
    </source>
</evidence>
<organism evidence="7 8">
    <name type="scientific">Phrynocephalus forsythii</name>
    <dbReference type="NCBI Taxonomy" id="171643"/>
    <lineage>
        <taxon>Eukaryota</taxon>
        <taxon>Metazoa</taxon>
        <taxon>Chordata</taxon>
        <taxon>Craniata</taxon>
        <taxon>Vertebrata</taxon>
        <taxon>Euteleostomi</taxon>
        <taxon>Lepidosauria</taxon>
        <taxon>Squamata</taxon>
        <taxon>Bifurcata</taxon>
        <taxon>Unidentata</taxon>
        <taxon>Episquamata</taxon>
        <taxon>Toxicofera</taxon>
        <taxon>Iguania</taxon>
        <taxon>Acrodonta</taxon>
        <taxon>Agamidae</taxon>
        <taxon>Agaminae</taxon>
        <taxon>Phrynocephalus</taxon>
    </lineage>
</organism>
<dbReference type="Proteomes" id="UP001142489">
    <property type="component" value="Unassembled WGS sequence"/>
</dbReference>
<keyword evidence="3 6" id="KW-0812">Transmembrane</keyword>
<dbReference type="EMBL" id="JAPFRF010000023">
    <property type="protein sequence ID" value="KAJ7304114.1"/>
    <property type="molecule type" value="Genomic_DNA"/>
</dbReference>
<accession>A0A9Q0X6K3</accession>
<sequence length="152" mass="16320">MNPSPDDEKHPSAMTNLLQYPAQPPPSMGYGLSPPYPPYYNQPAAGVNQGPSAHVPLAVVVTEPQPAYFPDFLCYSILTMIFCCFPFGLAALVFSLQTRQANLSGNYAAARKNSSLAQTLNQIALGLGILSTIVCIILMVLFFTSAFSVSLT</sequence>
<keyword evidence="8" id="KW-1185">Reference proteome</keyword>
<feature type="transmembrane region" description="Helical" evidence="6">
    <location>
        <begin position="72"/>
        <end position="94"/>
    </location>
</feature>
<reference evidence="7" key="1">
    <citation type="journal article" date="2023" name="DNA Res.">
        <title>Chromosome-level genome assembly of Phrynocephalus forsythii using third-generation DNA sequencing and Hi-C analysis.</title>
        <authorList>
            <person name="Qi Y."/>
            <person name="Zhao W."/>
            <person name="Zhao Y."/>
            <person name="Niu C."/>
            <person name="Cao S."/>
            <person name="Zhang Y."/>
        </authorList>
    </citation>
    <scope>NUCLEOTIDE SEQUENCE</scope>
    <source>
        <tissue evidence="7">Muscle</tissue>
    </source>
</reference>
<comment type="caution">
    <text evidence="7">The sequence shown here is derived from an EMBL/GenBank/DDBJ whole genome shotgun (WGS) entry which is preliminary data.</text>
</comment>
<evidence type="ECO:0000256" key="1">
    <source>
        <dbReference type="ARBA" id="ARBA00004370"/>
    </source>
</evidence>
<evidence type="ECO:0000256" key="2">
    <source>
        <dbReference type="ARBA" id="ARBA00006843"/>
    </source>
</evidence>
<evidence type="ECO:0000313" key="8">
    <source>
        <dbReference type="Proteomes" id="UP001142489"/>
    </source>
</evidence>
<keyword evidence="4 6" id="KW-1133">Transmembrane helix</keyword>